<keyword evidence="1" id="KW-0456">Lyase</keyword>
<feature type="binding site" evidence="3">
    <location>
        <position position="120"/>
    </location>
    <ligand>
        <name>substrate</name>
    </ligand>
</feature>
<evidence type="ECO:0000256" key="3">
    <source>
        <dbReference type="PIRSR" id="PIRSR617939-2"/>
    </source>
</evidence>
<sequence length="163" mass="18422">MKYFAYGSNMSLARLRGRTPSANRLGIYTLREHSLRFHKISHDGSGKCDAFHTKCPDDFVIGAVFQISLDEKPDLDYAEGLGYGYEEKLVSIVDADGNSIEALTYYATKIDPDIKTYTWYLNHVLIGAREVGLPNSYIQTIQAIDCIEDPDAERDVIQRAIHR</sequence>
<comment type="caution">
    <text evidence="4">The sequence shown here is derived from an EMBL/GenBank/DDBJ whole genome shotgun (WGS) entry which is preliminary data.</text>
</comment>
<evidence type="ECO:0000256" key="2">
    <source>
        <dbReference type="PIRSR" id="PIRSR617939-1"/>
    </source>
</evidence>
<evidence type="ECO:0000256" key="1">
    <source>
        <dbReference type="ARBA" id="ARBA00023239"/>
    </source>
</evidence>
<proteinExistence type="predicted"/>
<feature type="binding site" evidence="3">
    <location>
        <begin position="3"/>
        <end position="8"/>
    </location>
    <ligand>
        <name>substrate</name>
    </ligand>
</feature>
<dbReference type="InterPro" id="IPR036568">
    <property type="entry name" value="GGCT-like_sf"/>
</dbReference>
<gene>
    <name evidence="4" type="ORF">BOV88_12895</name>
</gene>
<evidence type="ECO:0000313" key="4">
    <source>
        <dbReference type="EMBL" id="OOY33888.1"/>
    </source>
</evidence>
<name>A0A1T2E4S6_SOVGS</name>
<dbReference type="PANTHER" id="PTHR12935">
    <property type="entry name" value="GAMMA-GLUTAMYLCYCLOTRANSFERASE"/>
    <property type="match status" value="1"/>
</dbReference>
<protein>
    <submittedName>
        <fullName evidence="4">Gamma-glutamylcyclotransferase</fullName>
    </submittedName>
</protein>
<organism evidence="4 5">
    <name type="scientific">Solemya velum gill symbiont</name>
    <dbReference type="NCBI Taxonomy" id="2340"/>
    <lineage>
        <taxon>Bacteria</taxon>
        <taxon>Pseudomonadati</taxon>
        <taxon>Pseudomonadota</taxon>
        <taxon>Gammaproteobacteria</taxon>
        <taxon>sulfur-oxidizing symbionts</taxon>
    </lineage>
</organism>
<dbReference type="Pfam" id="PF13772">
    <property type="entry name" value="AIG2_2"/>
    <property type="match status" value="1"/>
</dbReference>
<dbReference type="Proteomes" id="UP000190962">
    <property type="component" value="Unassembled WGS sequence"/>
</dbReference>
<dbReference type="Gene3D" id="3.10.490.10">
    <property type="entry name" value="Gamma-glutamyl cyclotransferase-like"/>
    <property type="match status" value="1"/>
</dbReference>
<dbReference type="GO" id="GO:0016740">
    <property type="term" value="F:transferase activity"/>
    <property type="evidence" value="ECO:0007669"/>
    <property type="project" value="UniProtKB-KW"/>
</dbReference>
<reference evidence="4 5" key="1">
    <citation type="submission" date="2016-11" db="EMBL/GenBank/DDBJ databases">
        <title>Mixed transmission modes and dynamic genome evolution in an obligate animal-bacterial symbiosis.</title>
        <authorList>
            <person name="Russell S.L."/>
            <person name="Corbett-Detig R.B."/>
            <person name="Cavanaugh C.M."/>
        </authorList>
    </citation>
    <scope>NUCLEOTIDE SEQUENCE [LARGE SCALE GENOMIC DNA]</scope>
    <source>
        <strain evidence="4">MA-KB16</strain>
    </source>
</reference>
<dbReference type="InterPro" id="IPR013024">
    <property type="entry name" value="GGCT-like"/>
</dbReference>
<dbReference type="InterPro" id="IPR017939">
    <property type="entry name" value="G-Glutamylcylcotransferase"/>
</dbReference>
<keyword evidence="4" id="KW-0808">Transferase</keyword>
<dbReference type="GO" id="GO:0003839">
    <property type="term" value="F:gamma-glutamylcyclotransferase activity"/>
    <property type="evidence" value="ECO:0007669"/>
    <property type="project" value="InterPro"/>
</dbReference>
<dbReference type="PANTHER" id="PTHR12935:SF0">
    <property type="entry name" value="GAMMA-GLUTAMYLCYCLOTRANSFERASE"/>
    <property type="match status" value="1"/>
</dbReference>
<dbReference type="AlphaFoldDB" id="A0A1T2E4S6"/>
<accession>A0A1T2E4S6</accession>
<dbReference type="SUPFAM" id="SSF110857">
    <property type="entry name" value="Gamma-glutamyl cyclotransferase-like"/>
    <property type="match status" value="1"/>
</dbReference>
<dbReference type="EMBL" id="MPNX01000031">
    <property type="protein sequence ID" value="OOY33888.1"/>
    <property type="molecule type" value="Genomic_DNA"/>
</dbReference>
<dbReference type="CDD" id="cd06661">
    <property type="entry name" value="GGCT_like"/>
    <property type="match status" value="1"/>
</dbReference>
<evidence type="ECO:0000313" key="5">
    <source>
        <dbReference type="Proteomes" id="UP000190962"/>
    </source>
</evidence>
<feature type="active site" description="Proton acceptor" evidence="2">
    <location>
        <position position="79"/>
    </location>
</feature>